<sequence>MNIEVKLDAAYDEPKIIIITKEITNEVKNIMNRISDTKKLTVFSESEAIFIEADDIIRIYSENKKVFVQVDQEIYAIKMRLYELEEELDQEQFVRISHSEIINKNHIKKMDISLSGTIGVLLTGNIKTYTSRRYVPKIKKQFGI</sequence>
<dbReference type="Pfam" id="PF04397">
    <property type="entry name" value="LytTR"/>
    <property type="match status" value="1"/>
</dbReference>
<gene>
    <name evidence="6" type="ORF">GCM10008025_34160</name>
</gene>
<dbReference type="GO" id="GO:0003677">
    <property type="term" value="F:DNA binding"/>
    <property type="evidence" value="ECO:0007669"/>
    <property type="project" value="UniProtKB-KW"/>
</dbReference>
<reference evidence="6" key="2">
    <citation type="submission" date="2020-09" db="EMBL/GenBank/DDBJ databases">
        <authorList>
            <person name="Sun Q."/>
            <person name="Zhou Y."/>
        </authorList>
    </citation>
    <scope>NUCLEOTIDE SEQUENCE</scope>
    <source>
        <strain evidence="6">CGMCC 1.12408</strain>
    </source>
</reference>
<accession>A0A916WDJ5</accession>
<keyword evidence="3" id="KW-0238">DNA-binding</keyword>
<keyword evidence="4" id="KW-0804">Transcription</keyword>
<keyword evidence="2" id="KW-0805">Transcription regulation</keyword>
<evidence type="ECO:0000313" key="6">
    <source>
        <dbReference type="EMBL" id="GGA88698.1"/>
    </source>
</evidence>
<dbReference type="Proteomes" id="UP000613512">
    <property type="component" value="Unassembled WGS sequence"/>
</dbReference>
<feature type="domain" description="HTH LytTR-type" evidence="5">
    <location>
        <begin position="40"/>
        <end position="144"/>
    </location>
</feature>
<dbReference type="EMBL" id="BMEY01000023">
    <property type="protein sequence ID" value="GGA88698.1"/>
    <property type="molecule type" value="Genomic_DNA"/>
</dbReference>
<dbReference type="InterPro" id="IPR046947">
    <property type="entry name" value="LytR-like"/>
</dbReference>
<dbReference type="RefSeq" id="WP_188385889.1">
    <property type="nucleotide sequence ID" value="NZ_BMEY01000023.1"/>
</dbReference>
<dbReference type="GO" id="GO:0000156">
    <property type="term" value="F:phosphorelay response regulator activity"/>
    <property type="evidence" value="ECO:0007669"/>
    <property type="project" value="InterPro"/>
</dbReference>
<dbReference type="PANTHER" id="PTHR37299:SF2">
    <property type="entry name" value="HTH LYTTR-TYPE DOMAIN-CONTAINING PROTEIN"/>
    <property type="match status" value="1"/>
</dbReference>
<dbReference type="PROSITE" id="PS50930">
    <property type="entry name" value="HTH_LYTTR"/>
    <property type="match status" value="1"/>
</dbReference>
<keyword evidence="7" id="KW-1185">Reference proteome</keyword>
<organism evidence="6 7">
    <name type="scientific">Ornithinibacillus halotolerans</name>
    <dbReference type="NCBI Taxonomy" id="1274357"/>
    <lineage>
        <taxon>Bacteria</taxon>
        <taxon>Bacillati</taxon>
        <taxon>Bacillota</taxon>
        <taxon>Bacilli</taxon>
        <taxon>Bacillales</taxon>
        <taxon>Bacillaceae</taxon>
        <taxon>Ornithinibacillus</taxon>
    </lineage>
</organism>
<evidence type="ECO:0000259" key="5">
    <source>
        <dbReference type="PROSITE" id="PS50930"/>
    </source>
</evidence>
<evidence type="ECO:0000256" key="3">
    <source>
        <dbReference type="ARBA" id="ARBA00023125"/>
    </source>
</evidence>
<evidence type="ECO:0000256" key="4">
    <source>
        <dbReference type="ARBA" id="ARBA00023163"/>
    </source>
</evidence>
<name>A0A916WDJ5_9BACI</name>
<evidence type="ECO:0000256" key="1">
    <source>
        <dbReference type="ARBA" id="ARBA00022490"/>
    </source>
</evidence>
<dbReference type="PANTHER" id="PTHR37299">
    <property type="entry name" value="TRANSCRIPTIONAL REGULATOR-RELATED"/>
    <property type="match status" value="1"/>
</dbReference>
<proteinExistence type="predicted"/>
<dbReference type="SMART" id="SM00850">
    <property type="entry name" value="LytTR"/>
    <property type="match status" value="1"/>
</dbReference>
<evidence type="ECO:0000256" key="2">
    <source>
        <dbReference type="ARBA" id="ARBA00023015"/>
    </source>
</evidence>
<dbReference type="Gene3D" id="2.40.50.1020">
    <property type="entry name" value="LytTr DNA-binding domain"/>
    <property type="match status" value="1"/>
</dbReference>
<dbReference type="AlphaFoldDB" id="A0A916WDJ5"/>
<protein>
    <recommendedName>
        <fullName evidence="5">HTH LytTR-type domain-containing protein</fullName>
    </recommendedName>
</protein>
<comment type="caution">
    <text evidence="6">The sequence shown here is derived from an EMBL/GenBank/DDBJ whole genome shotgun (WGS) entry which is preliminary data.</text>
</comment>
<evidence type="ECO:0000313" key="7">
    <source>
        <dbReference type="Proteomes" id="UP000613512"/>
    </source>
</evidence>
<keyword evidence="1" id="KW-0963">Cytoplasm</keyword>
<reference evidence="6" key="1">
    <citation type="journal article" date="2014" name="Int. J. Syst. Evol. Microbiol.">
        <title>Complete genome sequence of Corynebacterium casei LMG S-19264T (=DSM 44701T), isolated from a smear-ripened cheese.</title>
        <authorList>
            <consortium name="US DOE Joint Genome Institute (JGI-PGF)"/>
            <person name="Walter F."/>
            <person name="Albersmeier A."/>
            <person name="Kalinowski J."/>
            <person name="Ruckert C."/>
        </authorList>
    </citation>
    <scope>NUCLEOTIDE SEQUENCE</scope>
    <source>
        <strain evidence="6">CGMCC 1.12408</strain>
    </source>
</reference>
<dbReference type="InterPro" id="IPR007492">
    <property type="entry name" value="LytTR_DNA-bd_dom"/>
</dbReference>